<dbReference type="InterPro" id="IPR021508">
    <property type="entry name" value="Gp17-like"/>
</dbReference>
<keyword evidence="2" id="KW-1185">Reference proteome</keyword>
<reference evidence="1 2" key="1">
    <citation type="submission" date="2019-12" db="EMBL/GenBank/DDBJ databases">
        <authorList>
            <person name="Lee S.D."/>
        </authorList>
    </citation>
    <scope>NUCLEOTIDE SEQUENCE [LARGE SCALE GENOMIC DNA]</scope>
    <source>
        <strain evidence="1 2">GH1-50</strain>
    </source>
</reference>
<comment type="caution">
    <text evidence="1">The sequence shown here is derived from an EMBL/GenBank/DDBJ whole genome shotgun (WGS) entry which is preliminary data.</text>
</comment>
<gene>
    <name evidence="1" type="ORF">GQ651_07255</name>
</gene>
<dbReference type="Pfam" id="PF11367">
    <property type="entry name" value="Tail_completion_gp17"/>
    <property type="match status" value="1"/>
</dbReference>
<accession>A0A7C9MVG3</accession>
<reference evidence="1 2" key="2">
    <citation type="submission" date="2020-03" db="EMBL/GenBank/DDBJ databases">
        <title>Kangsaoukella pontilimi gen. nov., sp. nov., a new member of the family Rhodobacteraceae isolated from a tidal mudflat.</title>
        <authorList>
            <person name="Kim I.S."/>
        </authorList>
    </citation>
    <scope>NUCLEOTIDE SEQUENCE [LARGE SCALE GENOMIC DNA]</scope>
    <source>
        <strain evidence="1 2">GH1-50</strain>
    </source>
</reference>
<dbReference type="Proteomes" id="UP000480350">
    <property type="component" value="Unassembled WGS sequence"/>
</dbReference>
<protein>
    <submittedName>
        <fullName evidence="1">DUF3168 domain-containing protein</fullName>
    </submittedName>
</protein>
<organism evidence="1 2">
    <name type="scientific">Kangsaoukella pontilimi</name>
    <dbReference type="NCBI Taxonomy" id="2691042"/>
    <lineage>
        <taxon>Bacteria</taxon>
        <taxon>Pseudomonadati</taxon>
        <taxon>Pseudomonadota</taxon>
        <taxon>Alphaproteobacteria</taxon>
        <taxon>Rhodobacterales</taxon>
        <taxon>Paracoccaceae</taxon>
        <taxon>Kangsaoukella</taxon>
    </lineage>
</organism>
<evidence type="ECO:0000313" key="1">
    <source>
        <dbReference type="EMBL" id="MXQ07640.1"/>
    </source>
</evidence>
<sequence length="136" mass="14455">MSLANSDAVQAAFYDLLSGDAALAALIGGAIHDDLPAGAVTGTYLIIGAGEVRDRSHQTGAMAEHRITISVVSDAEGFRTAKEVAGVVSDALVDARPVLTRGRVIGTTFFRARARRDRRSGARRIDMTFRVLVEDN</sequence>
<dbReference type="AlphaFoldDB" id="A0A7C9MVG3"/>
<dbReference type="RefSeq" id="WP_160763504.1">
    <property type="nucleotide sequence ID" value="NZ_WUPT01000001.1"/>
</dbReference>
<name>A0A7C9MVG3_9RHOB</name>
<dbReference type="Gene3D" id="3.30.2000.30">
    <property type="match status" value="1"/>
</dbReference>
<evidence type="ECO:0000313" key="2">
    <source>
        <dbReference type="Proteomes" id="UP000480350"/>
    </source>
</evidence>
<dbReference type="InterPro" id="IPR053745">
    <property type="entry name" value="Viral_Tail_Comp_sf"/>
</dbReference>
<dbReference type="EMBL" id="WUPT01000001">
    <property type="protein sequence ID" value="MXQ07640.1"/>
    <property type="molecule type" value="Genomic_DNA"/>
</dbReference>
<proteinExistence type="predicted"/>